<protein>
    <submittedName>
        <fullName evidence="2">Protein CBG16191</fullName>
    </submittedName>
</protein>
<accession>A8XNX2</accession>
<keyword evidence="3" id="KW-1185">Reference proteome</keyword>
<evidence type="ECO:0000313" key="3">
    <source>
        <dbReference type="Proteomes" id="UP000008549"/>
    </source>
</evidence>
<organism evidence="2 3">
    <name type="scientific">Caenorhabditis briggsae</name>
    <dbReference type="NCBI Taxonomy" id="6238"/>
    <lineage>
        <taxon>Eukaryota</taxon>
        <taxon>Metazoa</taxon>
        <taxon>Ecdysozoa</taxon>
        <taxon>Nematoda</taxon>
        <taxon>Chromadorea</taxon>
        <taxon>Rhabditida</taxon>
        <taxon>Rhabditina</taxon>
        <taxon>Rhabditomorpha</taxon>
        <taxon>Rhabditoidea</taxon>
        <taxon>Rhabditidae</taxon>
        <taxon>Peloderinae</taxon>
        <taxon>Caenorhabditis</taxon>
    </lineage>
</organism>
<dbReference type="EMBL" id="HE600961">
    <property type="protein sequence ID" value="CAP34212.1"/>
    <property type="molecule type" value="Genomic_DNA"/>
</dbReference>
<reference evidence="2 3" key="1">
    <citation type="journal article" date="2003" name="PLoS Biol.">
        <title>The genome sequence of Caenorhabditis briggsae: a platform for comparative genomics.</title>
        <authorList>
            <person name="Stein L.D."/>
            <person name="Bao Z."/>
            <person name="Blasiar D."/>
            <person name="Blumenthal T."/>
            <person name="Brent M.R."/>
            <person name="Chen N."/>
            <person name="Chinwalla A."/>
            <person name="Clarke L."/>
            <person name="Clee C."/>
            <person name="Coghlan A."/>
            <person name="Coulson A."/>
            <person name="D'Eustachio P."/>
            <person name="Fitch D.H."/>
            <person name="Fulton L.A."/>
            <person name="Fulton R.E."/>
            <person name="Griffiths-Jones S."/>
            <person name="Harris T.W."/>
            <person name="Hillier L.W."/>
            <person name="Kamath R."/>
            <person name="Kuwabara P.E."/>
            <person name="Mardis E.R."/>
            <person name="Marra M.A."/>
            <person name="Miner T.L."/>
            <person name="Minx P."/>
            <person name="Mullikin J.C."/>
            <person name="Plumb R.W."/>
            <person name="Rogers J."/>
            <person name="Schein J.E."/>
            <person name="Sohrmann M."/>
            <person name="Spieth J."/>
            <person name="Stajich J.E."/>
            <person name="Wei C."/>
            <person name="Willey D."/>
            <person name="Wilson R.K."/>
            <person name="Durbin R."/>
            <person name="Waterston R.H."/>
        </authorList>
    </citation>
    <scope>NUCLEOTIDE SEQUENCE [LARGE SCALE GENOMIC DNA]</scope>
    <source>
        <strain evidence="2 3">AF16</strain>
    </source>
</reference>
<dbReference type="eggNOG" id="ENOG502SST0">
    <property type="taxonomic scope" value="Eukaryota"/>
</dbReference>
<keyword evidence="1" id="KW-0812">Transmembrane</keyword>
<dbReference type="Proteomes" id="UP000008549">
    <property type="component" value="Unassembled WGS sequence"/>
</dbReference>
<name>A8XNX2_CAEBR</name>
<evidence type="ECO:0000256" key="1">
    <source>
        <dbReference type="SAM" id="Phobius"/>
    </source>
</evidence>
<sequence length="299" mass="33531">MANKRGRSGNVVMHFQHPDGFNPKDRVYKACCCHSKTFTIFIGIFEIFTICFLLVAVLPDVTTRVCDKLGNQTESDGLFEEFTLENITYISAALCHNNITCLVWAILQIMTVIAMFYGIKTIRYWFFIPHFIFRVLCVSILCTVETWFIIRATGTNENIGAYLTTIIVFAVIVLAALYATWIEVRCAHFVKRSRDTGFSISVARPVGPATISLSENQNEQAPAPPVEGKVQQLIGFLVQKDASEIGNDFSFKAEDPERAEYFNTMIAEALTSVFNVPSEPSDVEPLNTVQDIVDRINNA</sequence>
<dbReference type="InParanoid" id="A8XNX2"/>
<feature type="transmembrane region" description="Helical" evidence="1">
    <location>
        <begin position="102"/>
        <end position="119"/>
    </location>
</feature>
<proteinExistence type="predicted"/>
<keyword evidence="1" id="KW-1133">Transmembrane helix</keyword>
<dbReference type="GeneID" id="8585509"/>
<keyword evidence="1" id="KW-0472">Membrane</keyword>
<dbReference type="RefSeq" id="XP_002643516.1">
    <property type="nucleotide sequence ID" value="XM_002643470.1"/>
</dbReference>
<reference evidence="2 3" key="2">
    <citation type="journal article" date="2011" name="PLoS Genet.">
        <title>Caenorhabditis briggsae recombinant inbred line genotypes reveal inter-strain incompatibility and the evolution of recombination.</title>
        <authorList>
            <person name="Ross J.A."/>
            <person name="Koboldt D.C."/>
            <person name="Staisch J.E."/>
            <person name="Chamberlin H.M."/>
            <person name="Gupta B.P."/>
            <person name="Miller R.D."/>
            <person name="Baird S.E."/>
            <person name="Haag E.S."/>
        </authorList>
    </citation>
    <scope>NUCLEOTIDE SEQUENCE [LARGE SCALE GENOMIC DNA]</scope>
    <source>
        <strain evidence="2 3">AF16</strain>
    </source>
</reference>
<evidence type="ECO:0000313" key="2">
    <source>
        <dbReference type="EMBL" id="CAP34212.1"/>
    </source>
</evidence>
<dbReference type="FunCoup" id="A8XNX2">
    <property type="interactions" value="42"/>
</dbReference>
<dbReference type="HOGENOM" id="CLU_081080_0_0_1"/>
<dbReference type="OMA" id="HPDGFNP"/>
<feature type="transmembrane region" description="Helical" evidence="1">
    <location>
        <begin position="131"/>
        <end position="150"/>
    </location>
</feature>
<feature type="transmembrane region" description="Helical" evidence="1">
    <location>
        <begin position="38"/>
        <end position="58"/>
    </location>
</feature>
<gene>
    <name evidence="2" type="ORF">CBG16191</name>
    <name evidence="2" type="ORF">CBG_16191</name>
</gene>
<dbReference type="AlphaFoldDB" id="A8XNX2"/>
<dbReference type="KEGG" id="cbr:CBG_16191"/>
<dbReference type="CTD" id="8585509"/>
<feature type="transmembrane region" description="Helical" evidence="1">
    <location>
        <begin position="162"/>
        <end position="184"/>
    </location>
</feature>